<dbReference type="Proteomes" id="UP001052739">
    <property type="component" value="Unassembled WGS sequence"/>
</dbReference>
<accession>A0ABQ3PCX3</accession>
<gene>
    <name evidence="2" type="ORF">Shyd_42330</name>
</gene>
<name>A0ABQ3PCX3_9ACTN</name>
<evidence type="ECO:0000256" key="1">
    <source>
        <dbReference type="SAM" id="MobiDB-lite"/>
    </source>
</evidence>
<feature type="compositionally biased region" description="Gly residues" evidence="1">
    <location>
        <begin position="43"/>
        <end position="54"/>
    </location>
</feature>
<keyword evidence="3" id="KW-1185">Reference proteome</keyword>
<evidence type="ECO:0000313" key="2">
    <source>
        <dbReference type="EMBL" id="GHI22862.1"/>
    </source>
</evidence>
<comment type="caution">
    <text evidence="2">The sequence shown here is derived from an EMBL/GenBank/DDBJ whole genome shotgun (WGS) entry which is preliminary data.</text>
</comment>
<feature type="region of interest" description="Disordered" evidence="1">
    <location>
        <begin position="20"/>
        <end position="84"/>
    </location>
</feature>
<proteinExistence type="predicted"/>
<protein>
    <submittedName>
        <fullName evidence="2">Uncharacterized protein</fullName>
    </submittedName>
</protein>
<dbReference type="EMBL" id="BNDW01000029">
    <property type="protein sequence ID" value="GHI22862.1"/>
    <property type="molecule type" value="Genomic_DNA"/>
</dbReference>
<evidence type="ECO:0000313" key="3">
    <source>
        <dbReference type="Proteomes" id="UP001052739"/>
    </source>
</evidence>
<sequence length="84" mass="8013">MPAARARTERPSPAVCRVMAGRAPAGAVDGPTTRGGERVGRNRAGGVGLAGGGNPTLPLRSPVGGTLLGPGDLEGLDGGAAGDG</sequence>
<reference evidence="2" key="1">
    <citation type="submission" date="2024-05" db="EMBL/GenBank/DDBJ databases">
        <title>Whole genome shotgun sequence of Streptomyces hydrogenans NBRC 13475.</title>
        <authorList>
            <person name="Komaki H."/>
            <person name="Tamura T."/>
        </authorList>
    </citation>
    <scope>NUCLEOTIDE SEQUENCE</scope>
    <source>
        <strain evidence="2">NBRC 13475</strain>
    </source>
</reference>
<organism evidence="2 3">
    <name type="scientific">Streptomyces hydrogenans</name>
    <dbReference type="NCBI Taxonomy" id="1873719"/>
    <lineage>
        <taxon>Bacteria</taxon>
        <taxon>Bacillati</taxon>
        <taxon>Actinomycetota</taxon>
        <taxon>Actinomycetes</taxon>
        <taxon>Kitasatosporales</taxon>
        <taxon>Streptomycetaceae</taxon>
        <taxon>Streptomyces</taxon>
    </lineage>
</organism>